<dbReference type="OrthoDB" id="9806925at2"/>
<dbReference type="EMBL" id="JTHP01000019">
    <property type="protein sequence ID" value="KJD45497.1"/>
    <property type="molecule type" value="Genomic_DNA"/>
</dbReference>
<evidence type="ECO:0000256" key="1">
    <source>
        <dbReference type="ARBA" id="ARBA00000013"/>
    </source>
</evidence>
<evidence type="ECO:0000256" key="17">
    <source>
        <dbReference type="HAMAP-Rule" id="MF_01965"/>
    </source>
</evidence>
<name>A0A0D7X645_9BACL</name>
<evidence type="ECO:0000256" key="14">
    <source>
        <dbReference type="ARBA" id="ARBA00025153"/>
    </source>
</evidence>
<keyword evidence="22" id="KW-0418">Kinase</keyword>
<evidence type="ECO:0000256" key="13">
    <source>
        <dbReference type="ARBA" id="ARBA00023268"/>
    </source>
</evidence>
<evidence type="ECO:0000256" key="6">
    <source>
        <dbReference type="ARBA" id="ARBA00022741"/>
    </source>
</evidence>
<evidence type="ECO:0000313" key="22">
    <source>
        <dbReference type="EMBL" id="KJD45497.1"/>
    </source>
</evidence>
<dbReference type="PROSITE" id="PS51385">
    <property type="entry name" value="YJEF_N"/>
    <property type="match status" value="1"/>
</dbReference>
<sequence length="582" mass="60754">MYIVTAEEMRQLDRYTIDKLGIPALTLMENAGRAVADEVLKLCAMESGWSHKSFSESHVDSAYGTERRYIVGQDAAKQGYDEGPAYGEQVAHSGPGDTPGHGGVIRTEPWSHGRHAMWEREHWYILVGKGNNGGDGLVAARHLTDAGLRVTVVYAESPDTLRGEAAVQRDTIAALHIPALVYGRDALDLRGASGIVDALLGTGTQGPPREPYASLVREANASGVPLVSVDVPSGLDADTGALYEPCIRARVTVCLAYLKCGLVQYPGAGNAGDVVVRYIGIPPGLAREHGVQLRLLTRDTLREALGVDVSRSRVPDGHKGTYGHVLVAAGSLRMSGAGLLAARAALRIGSGLVTWAVPEALLPRLIGAAPELMLAAAAAGGDGEWNAGSADVLLQLAQARDVLAVGPGLGRFAGDTGWLRRLWEEYSGPLVLDADALNILAAAGPELEAWKPRGAAVVLTPHPGEMARLLGISTAEVQRERIAHARQYARTRGVTLVLKGARTVIACPDGAVYVNTTGHAGMATGGAGDVLTGIIAGLLAQGLNASQAAAFGVYLHGAAGETAARHRQHAASVIAGDIIEAL</sequence>
<evidence type="ECO:0000259" key="21">
    <source>
        <dbReference type="PROSITE" id="PS51385"/>
    </source>
</evidence>
<dbReference type="GO" id="GO:0110051">
    <property type="term" value="P:metabolite repair"/>
    <property type="evidence" value="ECO:0007669"/>
    <property type="project" value="TreeGrafter"/>
</dbReference>
<dbReference type="RefSeq" id="WP_044646292.1">
    <property type="nucleotide sequence ID" value="NZ_JTHP01000019.1"/>
</dbReference>
<comment type="similarity">
    <text evidence="3 19">In the N-terminal section; belongs to the NnrE/AIBP family.</text>
</comment>
<feature type="binding site" evidence="17">
    <location>
        <position position="528"/>
    </location>
    <ligand>
        <name>AMP</name>
        <dbReference type="ChEBI" id="CHEBI:456215"/>
    </ligand>
</feature>
<dbReference type="GO" id="GO:0052855">
    <property type="term" value="F:ADP-dependent NAD(P)H-hydrate dehydratase activity"/>
    <property type="evidence" value="ECO:0007669"/>
    <property type="project" value="UniProtKB-UniRule"/>
</dbReference>
<keyword evidence="23" id="KW-1185">Reference proteome</keyword>
<evidence type="ECO:0000256" key="18">
    <source>
        <dbReference type="HAMAP-Rule" id="MF_01966"/>
    </source>
</evidence>
<feature type="binding site" evidence="18">
    <location>
        <position position="230"/>
    </location>
    <ligand>
        <name>(6S)-NADPHX</name>
        <dbReference type="ChEBI" id="CHEBI:64076"/>
    </ligand>
</feature>
<dbReference type="PIRSF" id="PIRSF017184">
    <property type="entry name" value="Nnr"/>
    <property type="match status" value="1"/>
</dbReference>
<dbReference type="InterPro" id="IPR029056">
    <property type="entry name" value="Ribokinase-like"/>
</dbReference>
<comment type="function">
    <text evidence="18">Catalyzes the epimerization of the S- and R-forms of NAD(P)HX, a damaged form of NAD(P)H that is a result of enzymatic or heat-dependent hydration. This is a prerequisite for the S-specific NAD(P)H-hydrate dehydratase to allow the repair of both epimers of NAD(P)HX.</text>
</comment>
<evidence type="ECO:0000256" key="15">
    <source>
        <dbReference type="ARBA" id="ARBA00048238"/>
    </source>
</evidence>
<comment type="catalytic activity">
    <reaction evidence="15 17 19">
        <text>(6S)-NADHX + ADP = AMP + phosphate + NADH + H(+)</text>
        <dbReference type="Rhea" id="RHEA:32223"/>
        <dbReference type="ChEBI" id="CHEBI:15378"/>
        <dbReference type="ChEBI" id="CHEBI:43474"/>
        <dbReference type="ChEBI" id="CHEBI:57945"/>
        <dbReference type="ChEBI" id="CHEBI:64074"/>
        <dbReference type="ChEBI" id="CHEBI:456215"/>
        <dbReference type="ChEBI" id="CHEBI:456216"/>
        <dbReference type="EC" id="4.2.1.136"/>
    </reaction>
</comment>
<dbReference type="SUPFAM" id="SSF53613">
    <property type="entry name" value="Ribokinase-like"/>
    <property type="match status" value="1"/>
</dbReference>
<dbReference type="HAMAP" id="MF_01966">
    <property type="entry name" value="NADHX_epimerase"/>
    <property type="match status" value="1"/>
</dbReference>
<proteinExistence type="inferred from homology"/>
<evidence type="ECO:0000256" key="2">
    <source>
        <dbReference type="ARBA" id="ARBA00000909"/>
    </source>
</evidence>
<comment type="similarity">
    <text evidence="18">Belongs to the NnrE/AIBP family.</text>
</comment>
<evidence type="ECO:0000256" key="12">
    <source>
        <dbReference type="ARBA" id="ARBA00023239"/>
    </source>
</evidence>
<dbReference type="PROSITE" id="PS51383">
    <property type="entry name" value="YJEF_C_3"/>
    <property type="match status" value="1"/>
</dbReference>
<evidence type="ECO:0000313" key="23">
    <source>
        <dbReference type="Proteomes" id="UP000032534"/>
    </source>
</evidence>
<feature type="domain" description="YjeF N-terminal" evidence="21">
    <location>
        <begin position="9"/>
        <end position="287"/>
    </location>
</feature>
<dbReference type="SUPFAM" id="SSF64153">
    <property type="entry name" value="YjeF N-terminal domain-like"/>
    <property type="match status" value="2"/>
</dbReference>
<dbReference type="InterPro" id="IPR036652">
    <property type="entry name" value="YjeF_N_dom_sf"/>
</dbReference>
<evidence type="ECO:0000256" key="8">
    <source>
        <dbReference type="ARBA" id="ARBA00022857"/>
    </source>
</evidence>
<dbReference type="NCBIfam" id="TIGR00196">
    <property type="entry name" value="yjeF_cterm"/>
    <property type="match status" value="1"/>
</dbReference>
<feature type="binding site" evidence="17">
    <location>
        <begin position="499"/>
        <end position="503"/>
    </location>
    <ligand>
        <name>AMP</name>
        <dbReference type="ChEBI" id="CHEBI:456215"/>
    </ligand>
</feature>
<comment type="subunit">
    <text evidence="17">Homotetramer.</text>
</comment>
<evidence type="ECO:0000256" key="5">
    <source>
        <dbReference type="ARBA" id="ARBA00022723"/>
    </source>
</evidence>
<evidence type="ECO:0000256" key="19">
    <source>
        <dbReference type="PIRNR" id="PIRNR017184"/>
    </source>
</evidence>
<dbReference type="PANTHER" id="PTHR12592">
    <property type="entry name" value="ATP-DEPENDENT (S)-NAD(P)H-HYDRATE DEHYDRATASE FAMILY MEMBER"/>
    <property type="match status" value="1"/>
</dbReference>
<feature type="binding site" evidence="17">
    <location>
        <position position="337"/>
    </location>
    <ligand>
        <name>(6S)-NADPHX</name>
        <dbReference type="ChEBI" id="CHEBI:64076"/>
    </ligand>
</feature>
<keyword evidence="7 17" id="KW-0067">ATP-binding</keyword>
<comment type="function">
    <text evidence="14 19">Bifunctional enzyme that catalyzes the epimerization of the S- and R-forms of NAD(P)HX and the dehydration of the S-form of NAD(P)HX at the expense of ADP, which is converted to AMP. This allows the repair of both epimers of NAD(P)HX, a damaged form of NAD(P)H that is a result of enzymatic or heat-dependent hydration.</text>
</comment>
<evidence type="ECO:0000256" key="7">
    <source>
        <dbReference type="ARBA" id="ARBA00022840"/>
    </source>
</evidence>
<dbReference type="NCBIfam" id="TIGR00197">
    <property type="entry name" value="yjeF_nterm"/>
    <property type="match status" value="1"/>
</dbReference>
<dbReference type="PROSITE" id="PS01050">
    <property type="entry name" value="YJEF_C_2"/>
    <property type="match status" value="1"/>
</dbReference>
<feature type="binding site" evidence="17">
    <location>
        <position position="529"/>
    </location>
    <ligand>
        <name>(6S)-NADPHX</name>
        <dbReference type="ChEBI" id="CHEBI:64076"/>
    </ligand>
</feature>
<dbReference type="EC" id="5.1.99.6" evidence="19"/>
<dbReference type="GO" id="GO:0016301">
    <property type="term" value="F:kinase activity"/>
    <property type="evidence" value="ECO:0007669"/>
    <property type="project" value="UniProtKB-KW"/>
</dbReference>
<dbReference type="PANTHER" id="PTHR12592:SF0">
    <property type="entry name" value="ATP-DEPENDENT (S)-NAD(P)H-HYDRATE DEHYDRATASE"/>
    <property type="match status" value="1"/>
</dbReference>
<dbReference type="InterPro" id="IPR004443">
    <property type="entry name" value="YjeF_N_dom"/>
</dbReference>
<dbReference type="InterPro" id="IPR030677">
    <property type="entry name" value="Nnr"/>
</dbReference>
<keyword evidence="13" id="KW-0511">Multifunctional enzyme</keyword>
<keyword evidence="12 17" id="KW-0456">Lyase</keyword>
<feature type="binding site" evidence="18">
    <location>
        <begin position="131"/>
        <end position="135"/>
    </location>
    <ligand>
        <name>(6S)-NADPHX</name>
        <dbReference type="ChEBI" id="CHEBI:64076"/>
    </ligand>
</feature>
<evidence type="ECO:0000256" key="10">
    <source>
        <dbReference type="ARBA" id="ARBA00023027"/>
    </source>
</evidence>
<evidence type="ECO:0000256" key="3">
    <source>
        <dbReference type="ARBA" id="ARBA00006001"/>
    </source>
</evidence>
<dbReference type="InterPro" id="IPR017953">
    <property type="entry name" value="Carbohydrate_kinase_pred_CS"/>
</dbReference>
<comment type="similarity">
    <text evidence="17">Belongs to the NnrD/CARKD family.</text>
</comment>
<gene>
    <name evidence="17" type="primary">nnrD</name>
    <name evidence="18" type="synonym">nnrE</name>
    <name evidence="22" type="ORF">QD47_11670</name>
</gene>
<feature type="binding site" evidence="18">
    <location>
        <position position="197"/>
    </location>
    <ligand>
        <name>K(+)</name>
        <dbReference type="ChEBI" id="CHEBI:29103"/>
    </ligand>
</feature>
<dbReference type="EC" id="4.2.1.136" evidence="19"/>
<dbReference type="AlphaFoldDB" id="A0A0D7X645"/>
<dbReference type="Pfam" id="PF01256">
    <property type="entry name" value="Carb_kinase"/>
    <property type="match status" value="1"/>
</dbReference>
<comment type="catalytic activity">
    <reaction evidence="2 18 19">
        <text>(6R)-NADPHX = (6S)-NADPHX</text>
        <dbReference type="Rhea" id="RHEA:32227"/>
        <dbReference type="ChEBI" id="CHEBI:64076"/>
        <dbReference type="ChEBI" id="CHEBI:64077"/>
        <dbReference type="EC" id="5.1.99.6"/>
    </reaction>
</comment>
<dbReference type="Pfam" id="PF03853">
    <property type="entry name" value="YjeF_N"/>
    <property type="match status" value="1"/>
</dbReference>
<comment type="caution">
    <text evidence="22">The sequence shown here is derived from an EMBL/GenBank/DDBJ whole genome shotgun (WGS) entry which is preliminary data.</text>
</comment>
<protein>
    <recommendedName>
        <fullName evidence="19">Bifunctional NAD(P)H-hydrate repair enzyme</fullName>
    </recommendedName>
    <alternativeName>
        <fullName evidence="19">Nicotinamide nucleotide repair protein</fullName>
    </alternativeName>
    <domain>
        <recommendedName>
            <fullName evidence="19">ADP-dependent (S)-NAD(P)H-hydrate dehydratase</fullName>
            <ecNumber evidence="19">4.2.1.136</ecNumber>
        </recommendedName>
        <alternativeName>
            <fullName evidence="19">ADP-dependent NAD(P)HX dehydratase</fullName>
        </alternativeName>
    </domain>
    <domain>
        <recommendedName>
            <fullName evidence="19">NAD(P)H-hydrate epimerase</fullName>
            <ecNumber evidence="19">5.1.99.6</ecNumber>
        </recommendedName>
    </domain>
</protein>
<feature type="binding site" evidence="18">
    <location>
        <begin position="201"/>
        <end position="207"/>
    </location>
    <ligand>
        <name>(6S)-NADPHX</name>
        <dbReference type="ChEBI" id="CHEBI:64076"/>
    </ligand>
</feature>
<dbReference type="GO" id="GO:0046872">
    <property type="term" value="F:metal ion binding"/>
    <property type="evidence" value="ECO:0007669"/>
    <property type="project" value="UniProtKB-UniRule"/>
</dbReference>
<keyword evidence="11 18" id="KW-0413">Isomerase</keyword>
<comment type="catalytic activity">
    <reaction evidence="1 18 19">
        <text>(6R)-NADHX = (6S)-NADHX</text>
        <dbReference type="Rhea" id="RHEA:32215"/>
        <dbReference type="ChEBI" id="CHEBI:64074"/>
        <dbReference type="ChEBI" id="CHEBI:64075"/>
        <dbReference type="EC" id="5.1.99.6"/>
    </reaction>
</comment>
<dbReference type="Proteomes" id="UP000032534">
    <property type="component" value="Unassembled WGS sequence"/>
</dbReference>
<keyword evidence="5 18" id="KW-0479">Metal-binding</keyword>
<feature type="binding site" evidence="18">
    <location>
        <position position="233"/>
    </location>
    <ligand>
        <name>K(+)</name>
        <dbReference type="ChEBI" id="CHEBI:29103"/>
    </ligand>
</feature>
<comment type="catalytic activity">
    <reaction evidence="16 17 19">
        <text>(6S)-NADPHX + ADP = AMP + phosphate + NADPH + H(+)</text>
        <dbReference type="Rhea" id="RHEA:32235"/>
        <dbReference type="ChEBI" id="CHEBI:15378"/>
        <dbReference type="ChEBI" id="CHEBI:43474"/>
        <dbReference type="ChEBI" id="CHEBI:57783"/>
        <dbReference type="ChEBI" id="CHEBI:64076"/>
        <dbReference type="ChEBI" id="CHEBI:456215"/>
        <dbReference type="ChEBI" id="CHEBI:456216"/>
        <dbReference type="EC" id="4.2.1.136"/>
    </reaction>
</comment>
<keyword evidence="6 17" id="KW-0547">Nucleotide-binding</keyword>
<feature type="binding site" evidence="18">
    <location>
        <position position="132"/>
    </location>
    <ligand>
        <name>K(+)</name>
        <dbReference type="ChEBI" id="CHEBI:29103"/>
    </ligand>
</feature>
<dbReference type="HAMAP" id="MF_01965">
    <property type="entry name" value="NADHX_dehydratase"/>
    <property type="match status" value="1"/>
</dbReference>
<comment type="cofactor">
    <cofactor evidence="18 19">
        <name>K(+)</name>
        <dbReference type="ChEBI" id="CHEBI:29103"/>
    </cofactor>
    <text evidence="18 19">Binds 1 potassium ion per subunit.</text>
</comment>
<reference evidence="22 23" key="1">
    <citation type="submission" date="2014-11" db="EMBL/GenBank/DDBJ databases">
        <title>Draft Genome Sequences of Paenibacillus polymyxa NRRL B-30509 and Paenibacillus terrae NRRL B-30644, Strains from a Poultry Environment that Produce Tridecaptin A and Paenicidins.</title>
        <authorList>
            <person name="van Belkum M.J."/>
            <person name="Lohans C.T."/>
            <person name="Vederas J.C."/>
        </authorList>
    </citation>
    <scope>NUCLEOTIDE SEQUENCE [LARGE SCALE GENOMIC DNA]</scope>
    <source>
        <strain evidence="22 23">NRRL B-30644</strain>
    </source>
</reference>
<dbReference type="CDD" id="cd01171">
    <property type="entry name" value="YXKO-related"/>
    <property type="match status" value="1"/>
</dbReference>
<comment type="function">
    <text evidence="17">Catalyzes the dehydration of the S-form of NAD(P)HX at the expense of ADP, which is converted to AMP. Together with NAD(P)HX epimerase, which catalyzes the epimerization of the S- and R-forms, the enzyme allows the repair of both epimers of NAD(P)HX, a damaged form of NAD(P)H that is a result of enzymatic or heat-dependent hydration.</text>
</comment>
<feature type="binding site" evidence="18">
    <location>
        <position position="212"/>
    </location>
    <ligand>
        <name>(6S)-NADPHX</name>
        <dbReference type="ChEBI" id="CHEBI:64076"/>
    </ligand>
</feature>
<feature type="binding site" evidence="17">
    <location>
        <position position="462"/>
    </location>
    <ligand>
        <name>(6S)-NADPHX</name>
        <dbReference type="ChEBI" id="CHEBI:64076"/>
    </ligand>
</feature>
<dbReference type="Gene3D" id="3.40.1190.20">
    <property type="match status" value="1"/>
</dbReference>
<dbReference type="PATRIC" id="fig|159743.3.peg.2607"/>
<keyword evidence="9 18" id="KW-0630">Potassium</keyword>
<feature type="binding site" evidence="17">
    <location>
        <position position="408"/>
    </location>
    <ligand>
        <name>(6S)-NADPHX</name>
        <dbReference type="ChEBI" id="CHEBI:64076"/>
    </ligand>
</feature>
<comment type="cofactor">
    <cofactor evidence="17">
        <name>Mg(2+)</name>
        <dbReference type="ChEBI" id="CHEBI:18420"/>
    </cofactor>
</comment>
<dbReference type="GO" id="GO:0052856">
    <property type="term" value="F:NAD(P)HX epimerase activity"/>
    <property type="evidence" value="ECO:0007669"/>
    <property type="project" value="UniProtKB-UniRule"/>
</dbReference>
<dbReference type="InterPro" id="IPR000631">
    <property type="entry name" value="CARKD"/>
</dbReference>
<keyword evidence="8 17" id="KW-0521">NADP</keyword>
<dbReference type="GO" id="GO:0005524">
    <property type="term" value="F:ATP binding"/>
    <property type="evidence" value="ECO:0007669"/>
    <property type="project" value="UniProtKB-UniRule"/>
</dbReference>
<comment type="similarity">
    <text evidence="4 19">In the C-terminal section; belongs to the NnrD/CARKD family.</text>
</comment>
<evidence type="ECO:0000259" key="20">
    <source>
        <dbReference type="PROSITE" id="PS51383"/>
    </source>
</evidence>
<evidence type="ECO:0000256" key="16">
    <source>
        <dbReference type="ARBA" id="ARBA00049209"/>
    </source>
</evidence>
<accession>A0A0D7X645</accession>
<feature type="domain" description="YjeF C-terminal" evidence="20">
    <location>
        <begin position="302"/>
        <end position="582"/>
    </location>
</feature>
<keyword evidence="22" id="KW-0808">Transferase</keyword>
<evidence type="ECO:0000256" key="11">
    <source>
        <dbReference type="ARBA" id="ARBA00023235"/>
    </source>
</evidence>
<organism evidence="22 23">
    <name type="scientific">Paenibacillus terrae</name>
    <dbReference type="NCBI Taxonomy" id="159743"/>
    <lineage>
        <taxon>Bacteria</taxon>
        <taxon>Bacillati</taxon>
        <taxon>Bacillota</taxon>
        <taxon>Bacilli</taxon>
        <taxon>Bacillales</taxon>
        <taxon>Paenibacillaceae</taxon>
        <taxon>Paenibacillus</taxon>
    </lineage>
</organism>
<evidence type="ECO:0000256" key="9">
    <source>
        <dbReference type="ARBA" id="ARBA00022958"/>
    </source>
</evidence>
<dbReference type="Gene3D" id="3.40.50.10260">
    <property type="entry name" value="YjeF N-terminal domain"/>
    <property type="match status" value="1"/>
</dbReference>
<evidence type="ECO:0000256" key="4">
    <source>
        <dbReference type="ARBA" id="ARBA00009524"/>
    </source>
</evidence>
<dbReference type="GO" id="GO:0046496">
    <property type="term" value="P:nicotinamide nucleotide metabolic process"/>
    <property type="evidence" value="ECO:0007669"/>
    <property type="project" value="UniProtKB-UniRule"/>
</dbReference>
<keyword evidence="10 17" id="KW-0520">NAD</keyword>